<comment type="caution">
    <text evidence="2">The sequence shown here is derived from an EMBL/GenBank/DDBJ whole genome shotgun (WGS) entry which is preliminary data.</text>
</comment>
<evidence type="ECO:0000313" key="3">
    <source>
        <dbReference type="Proteomes" id="UP000717696"/>
    </source>
</evidence>
<evidence type="ECO:0000256" key="1">
    <source>
        <dbReference type="SAM" id="MobiDB-lite"/>
    </source>
</evidence>
<dbReference type="EMBL" id="JAGMUU010000015">
    <property type="protein sequence ID" value="KAH7137368.1"/>
    <property type="molecule type" value="Genomic_DNA"/>
</dbReference>
<dbReference type="Pfam" id="PF13374">
    <property type="entry name" value="TPR_10"/>
    <property type="match status" value="1"/>
</dbReference>
<dbReference type="InterPro" id="IPR027417">
    <property type="entry name" value="P-loop_NTPase"/>
</dbReference>
<organism evidence="2 3">
    <name type="scientific">Dactylonectria estremocensis</name>
    <dbReference type="NCBI Taxonomy" id="1079267"/>
    <lineage>
        <taxon>Eukaryota</taxon>
        <taxon>Fungi</taxon>
        <taxon>Dikarya</taxon>
        <taxon>Ascomycota</taxon>
        <taxon>Pezizomycotina</taxon>
        <taxon>Sordariomycetes</taxon>
        <taxon>Hypocreomycetidae</taxon>
        <taxon>Hypocreales</taxon>
        <taxon>Nectriaceae</taxon>
        <taxon>Dactylonectria</taxon>
    </lineage>
</organism>
<evidence type="ECO:0008006" key="4">
    <source>
        <dbReference type="Google" id="ProtNLM"/>
    </source>
</evidence>
<reference evidence="2" key="1">
    <citation type="journal article" date="2021" name="Nat. Commun.">
        <title>Genetic determinants of endophytism in the Arabidopsis root mycobiome.</title>
        <authorList>
            <person name="Mesny F."/>
            <person name="Miyauchi S."/>
            <person name="Thiergart T."/>
            <person name="Pickel B."/>
            <person name="Atanasova L."/>
            <person name="Karlsson M."/>
            <person name="Huettel B."/>
            <person name="Barry K.W."/>
            <person name="Haridas S."/>
            <person name="Chen C."/>
            <person name="Bauer D."/>
            <person name="Andreopoulos W."/>
            <person name="Pangilinan J."/>
            <person name="LaButti K."/>
            <person name="Riley R."/>
            <person name="Lipzen A."/>
            <person name="Clum A."/>
            <person name="Drula E."/>
            <person name="Henrissat B."/>
            <person name="Kohler A."/>
            <person name="Grigoriev I.V."/>
            <person name="Martin F.M."/>
            <person name="Hacquard S."/>
        </authorList>
    </citation>
    <scope>NUCLEOTIDE SEQUENCE</scope>
    <source>
        <strain evidence="2">MPI-CAGE-AT-0021</strain>
    </source>
</reference>
<dbReference type="Gene3D" id="1.25.40.10">
    <property type="entry name" value="Tetratricopeptide repeat domain"/>
    <property type="match status" value="2"/>
</dbReference>
<dbReference type="Pfam" id="PF13424">
    <property type="entry name" value="TPR_12"/>
    <property type="match status" value="1"/>
</dbReference>
<dbReference type="SUPFAM" id="SSF52540">
    <property type="entry name" value="P-loop containing nucleoside triphosphate hydrolases"/>
    <property type="match status" value="1"/>
</dbReference>
<accession>A0A9P9EGR5</accession>
<dbReference type="InterPro" id="IPR019734">
    <property type="entry name" value="TPR_rpt"/>
</dbReference>
<dbReference type="Proteomes" id="UP000717696">
    <property type="component" value="Unassembled WGS sequence"/>
</dbReference>
<dbReference type="SUPFAM" id="SSF48452">
    <property type="entry name" value="TPR-like"/>
    <property type="match status" value="2"/>
</dbReference>
<dbReference type="SMART" id="SM00028">
    <property type="entry name" value="TPR"/>
    <property type="match status" value="3"/>
</dbReference>
<dbReference type="Gene3D" id="3.40.50.1820">
    <property type="entry name" value="alpha/beta hydrolase"/>
    <property type="match status" value="1"/>
</dbReference>
<dbReference type="PANTHER" id="PTHR48182">
    <property type="entry name" value="PROTEIN SERAC1"/>
    <property type="match status" value="1"/>
</dbReference>
<dbReference type="AlphaFoldDB" id="A0A9P9EGR5"/>
<dbReference type="InterPro" id="IPR011990">
    <property type="entry name" value="TPR-like_helical_dom_sf"/>
</dbReference>
<protein>
    <recommendedName>
        <fullName evidence="4">GPI inositol-deacylase</fullName>
    </recommendedName>
</protein>
<dbReference type="Gene3D" id="3.40.50.300">
    <property type="entry name" value="P-loop containing nucleotide triphosphate hydrolases"/>
    <property type="match status" value="1"/>
</dbReference>
<dbReference type="SUPFAM" id="SSF53474">
    <property type="entry name" value="alpha/beta-Hydrolases"/>
    <property type="match status" value="1"/>
</dbReference>
<sequence length="1062" mass="118303">MATVNMPEPLSHVLPETEAADAKSLSNTPEYKAKDVKNPTDTPESKAAAIRKLIPKIDPSDVGLKVRYEPADPDDIDVDIVAVHGIGVDPKVTWVHKPSGVDWLEDKSMLPNDVKTARVMSFGYDSVWVGEDAVKQSLNSVADNLLNSLTGERQDCPFRPLILIGHCFGGLVIQKAYNNAVFHPGDHCNMSESITGMIFMGTPHQGLRDSSELGTNGKIYAYIVESKLQIQDESLKTMAQDSGELLNTVHDFTRRLQTSQSPPQVFCFFEQKQTKVGAIVALQGISEFMVDQRCGSLDGYRKLGLALNHFNLNKFDCSKNDHYRSVQRQINEMRKASLKILHAREMDKIPPSPTLQHYMPTFAAPIKREHNFAPRKGVLKDIDKRFGKALKVVLCGESGNGYNHPGARVHWVNAGNAEQLQLSYMRIAKTLHLSKESTERHHAVEAVHQSLKQDSSGAWLMILDGLEKDAHLTTTSSRSSGKSLLDLMPTGMFARVLITTRSKSLAKRLVGEDTKSLINVDSLKDGDALEILGNTRSDKARSDTALDLAKTLDGSAGALTLAHSYMSKSGERISPRKYLLLIRDKPTDQPSAVYAWTLLYRLIQAKDPKAAELLLLISTLHVQCIPDILLSRHEASELIPILEYYDIVEPSQDRRIIFITTFFRSLGQRWLAENGEKASVEELALHSVLYKFAGDARESLLPCALAVCKFKPSSPESSLELATLMSKVSDYYMELKEPKKALKSLEQCLSLREKHPDSETTKALVQETKQAIGNAGVMAAQMKKDVPRPSKASCQLDEEKQFLELEKSDAQWRHRNTVRTASDVAARRMAQGKYDGPDSAASMYQRVFSWVNSKEEASPLDLARNQYNLALAQDAQGQHGKAEELFCDALQRVHAQIDTKKPVSVANDLFHKISGSLAVMYCTQGKFKEAEDAFRLVLPGQWKALGPNHPETLLTRHNHALLLQELGRFDQAAEELAQVLMAQEKLLGLDNPVTLQTTRSIALNLRLRGKFDDSRKLYKAVIKAQARELGKKHVDTVKTELMLQELAQDLESRQELPALDVK</sequence>
<dbReference type="Pfam" id="PF13181">
    <property type="entry name" value="TPR_8"/>
    <property type="match status" value="1"/>
</dbReference>
<gene>
    <name evidence="2" type="ORF">B0J13DRAFT_597107</name>
</gene>
<dbReference type="InterPro" id="IPR029058">
    <property type="entry name" value="AB_hydrolase_fold"/>
</dbReference>
<evidence type="ECO:0000313" key="2">
    <source>
        <dbReference type="EMBL" id="KAH7137368.1"/>
    </source>
</evidence>
<feature type="region of interest" description="Disordered" evidence="1">
    <location>
        <begin position="1"/>
        <end position="45"/>
    </location>
</feature>
<dbReference type="InterPro" id="IPR052374">
    <property type="entry name" value="SERAC1"/>
</dbReference>
<name>A0A9P9EGR5_9HYPO</name>
<dbReference type="OrthoDB" id="5086500at2759"/>
<keyword evidence="3" id="KW-1185">Reference proteome</keyword>
<proteinExistence type="predicted"/>
<dbReference type="PANTHER" id="PTHR48182:SF3">
    <property type="entry name" value="DUF676 DOMAIN-CONTAINING PROTEIN"/>
    <property type="match status" value="1"/>
</dbReference>